<comment type="caution">
    <text evidence="1">The sequence shown here is derived from an EMBL/GenBank/DDBJ whole genome shotgun (WGS) entry which is preliminary data.</text>
</comment>
<dbReference type="EMBL" id="JACHJO010000011">
    <property type="protein sequence ID" value="MBB6121738.1"/>
    <property type="molecule type" value="Genomic_DNA"/>
</dbReference>
<keyword evidence="2" id="KW-1185">Reference proteome</keyword>
<gene>
    <name evidence="1" type="ORF">FHS13_003712</name>
</gene>
<organism evidence="1 2">
    <name type="scientific">Nocardiopsis algeriensis</name>
    <dbReference type="NCBI Taxonomy" id="1478215"/>
    <lineage>
        <taxon>Bacteria</taxon>
        <taxon>Bacillati</taxon>
        <taxon>Actinomycetota</taxon>
        <taxon>Actinomycetes</taxon>
        <taxon>Streptosporangiales</taxon>
        <taxon>Nocardiopsidaceae</taxon>
        <taxon>Nocardiopsis</taxon>
    </lineage>
</organism>
<reference evidence="1 2" key="1">
    <citation type="submission" date="2020-08" db="EMBL/GenBank/DDBJ databases">
        <title>Genomic Encyclopedia of Type Strains, Phase III (KMG-III): the genomes of soil and plant-associated and newly described type strains.</title>
        <authorList>
            <person name="Whitman W."/>
        </authorList>
    </citation>
    <scope>NUCLEOTIDE SEQUENCE [LARGE SCALE GENOMIC DNA]</scope>
    <source>
        <strain evidence="1 2">CECT 8712</strain>
    </source>
</reference>
<name>A0A841IZQ1_9ACTN</name>
<dbReference type="RefSeq" id="WP_184293166.1">
    <property type="nucleotide sequence ID" value="NZ_JACHJO010000011.1"/>
</dbReference>
<dbReference type="Proteomes" id="UP000536604">
    <property type="component" value="Unassembled WGS sequence"/>
</dbReference>
<evidence type="ECO:0000313" key="2">
    <source>
        <dbReference type="Proteomes" id="UP000536604"/>
    </source>
</evidence>
<accession>A0A841IZQ1</accession>
<sequence length="60" mass="6545">MSAHQVQAERVRVLEQAYVAQPHRFASVPVPPPLPKVVHTNPLRIAREEETAPGLGEPAA</sequence>
<evidence type="ECO:0000313" key="1">
    <source>
        <dbReference type="EMBL" id="MBB6121738.1"/>
    </source>
</evidence>
<proteinExistence type="predicted"/>
<dbReference type="AlphaFoldDB" id="A0A841IZQ1"/>
<protein>
    <submittedName>
        <fullName evidence="1">Uncharacterized protein</fullName>
    </submittedName>
</protein>